<dbReference type="PROSITE" id="PS00108">
    <property type="entry name" value="PROTEIN_KINASE_ST"/>
    <property type="match status" value="1"/>
</dbReference>
<evidence type="ECO:0000256" key="4">
    <source>
        <dbReference type="ARBA" id="ARBA00022553"/>
    </source>
</evidence>
<feature type="binding site" evidence="17">
    <location>
        <position position="810"/>
    </location>
    <ligand>
        <name>ATP</name>
        <dbReference type="ChEBI" id="CHEBI:30616"/>
    </ligand>
</feature>
<keyword evidence="4" id="KW-0597">Phosphoprotein</keyword>
<evidence type="ECO:0000313" key="25">
    <source>
        <dbReference type="Proteomes" id="UP000242525"/>
    </source>
</evidence>
<dbReference type="Pfam" id="PF00069">
    <property type="entry name" value="Pkinase"/>
    <property type="match status" value="1"/>
</dbReference>
<dbReference type="InterPro" id="IPR011009">
    <property type="entry name" value="Kinase-like_dom_sf"/>
</dbReference>
<dbReference type="SUPFAM" id="SSF49562">
    <property type="entry name" value="C2 domain (Calcium/lipid-binding domain, CaLB)"/>
    <property type="match status" value="1"/>
</dbReference>
<keyword evidence="8 17" id="KW-0547">Nucleotide-binding</keyword>
<evidence type="ECO:0000256" key="5">
    <source>
        <dbReference type="ARBA" id="ARBA00022679"/>
    </source>
</evidence>
<evidence type="ECO:0000256" key="10">
    <source>
        <dbReference type="ARBA" id="ARBA00022777"/>
    </source>
</evidence>
<feature type="compositionally biased region" description="Polar residues" evidence="18">
    <location>
        <begin position="679"/>
        <end position="693"/>
    </location>
</feature>
<dbReference type="CDD" id="cd05570">
    <property type="entry name" value="STKc_PKC"/>
    <property type="match status" value="1"/>
</dbReference>
<dbReference type="PROSITE" id="PS50004">
    <property type="entry name" value="C2"/>
    <property type="match status" value="1"/>
</dbReference>
<dbReference type="GO" id="GO:0008270">
    <property type="term" value="F:zinc ion binding"/>
    <property type="evidence" value="ECO:0007669"/>
    <property type="project" value="UniProtKB-KW"/>
</dbReference>
<dbReference type="InterPro" id="IPR002219">
    <property type="entry name" value="PKC_DAG/PE"/>
</dbReference>
<dbReference type="SMART" id="SM00742">
    <property type="entry name" value="Hr1"/>
    <property type="match status" value="2"/>
</dbReference>
<dbReference type="EC" id="2.7.11.13" evidence="2"/>
<dbReference type="SUPFAM" id="SSF57889">
    <property type="entry name" value="Cysteine-rich domain"/>
    <property type="match status" value="2"/>
</dbReference>
<protein>
    <recommendedName>
        <fullName evidence="15">Protein kinase C-like 1</fullName>
        <ecNumber evidence="2">2.7.11.13</ecNumber>
    </recommendedName>
</protein>
<evidence type="ECO:0000256" key="2">
    <source>
        <dbReference type="ARBA" id="ARBA00012429"/>
    </source>
</evidence>
<dbReference type="GO" id="GO:0007165">
    <property type="term" value="P:signal transduction"/>
    <property type="evidence" value="ECO:0007669"/>
    <property type="project" value="InterPro"/>
</dbReference>
<dbReference type="PROSITE" id="PS50011">
    <property type="entry name" value="PROTEIN_KINASE_DOM"/>
    <property type="match status" value="1"/>
</dbReference>
<dbReference type="InterPro" id="IPR046349">
    <property type="entry name" value="C1-like_sf"/>
</dbReference>
<dbReference type="InterPro" id="IPR037312">
    <property type="entry name" value="PKC-like_HR1"/>
</dbReference>
<evidence type="ECO:0000256" key="1">
    <source>
        <dbReference type="ARBA" id="ARBA00005490"/>
    </source>
</evidence>
<feature type="domain" description="C2" evidence="19">
    <location>
        <begin position="204"/>
        <end position="321"/>
    </location>
</feature>
<feature type="domain" description="Phorbol-ester/DAG-type" evidence="21">
    <location>
        <begin position="500"/>
        <end position="550"/>
    </location>
</feature>
<feature type="region of interest" description="Disordered" evidence="18">
    <location>
        <begin position="325"/>
        <end position="372"/>
    </location>
</feature>
<organism evidence="24 25">
    <name type="scientific">Geotrichum candidum</name>
    <name type="common">Oospora lactis</name>
    <name type="synonym">Dipodascus geotrichum</name>
    <dbReference type="NCBI Taxonomy" id="1173061"/>
    <lineage>
        <taxon>Eukaryota</taxon>
        <taxon>Fungi</taxon>
        <taxon>Dikarya</taxon>
        <taxon>Ascomycota</taxon>
        <taxon>Saccharomycotina</taxon>
        <taxon>Dipodascomycetes</taxon>
        <taxon>Dipodascales</taxon>
        <taxon>Dipodascaceae</taxon>
        <taxon>Geotrichum</taxon>
    </lineage>
</organism>
<feature type="compositionally biased region" description="Polar residues" evidence="18">
    <location>
        <begin position="640"/>
        <end position="656"/>
    </location>
</feature>
<dbReference type="GO" id="GO:0005524">
    <property type="term" value="F:ATP binding"/>
    <property type="evidence" value="ECO:0007669"/>
    <property type="project" value="UniProtKB-UniRule"/>
</dbReference>
<dbReference type="CDD" id="cd08689">
    <property type="entry name" value="C2_fungal_Pkc1p"/>
    <property type="match status" value="1"/>
</dbReference>
<dbReference type="SMART" id="SM00109">
    <property type="entry name" value="C1"/>
    <property type="match status" value="2"/>
</dbReference>
<evidence type="ECO:0000256" key="14">
    <source>
        <dbReference type="ARBA" id="ARBA00047470"/>
    </source>
</evidence>
<feature type="domain" description="Phorbol-ester/DAG-type" evidence="21">
    <location>
        <begin position="432"/>
        <end position="480"/>
    </location>
</feature>
<dbReference type="Gene3D" id="3.30.60.20">
    <property type="match status" value="2"/>
</dbReference>
<feature type="compositionally biased region" description="Low complexity" evidence="18">
    <location>
        <begin position="595"/>
        <end position="639"/>
    </location>
</feature>
<feature type="compositionally biased region" description="Polar residues" evidence="18">
    <location>
        <begin position="750"/>
        <end position="767"/>
    </location>
</feature>
<dbReference type="SUPFAM" id="SSF46585">
    <property type="entry name" value="HR1 repeat"/>
    <property type="match status" value="1"/>
</dbReference>
<dbReference type="GO" id="GO:0009272">
    <property type="term" value="P:fungal-type cell wall biogenesis"/>
    <property type="evidence" value="ECO:0007669"/>
    <property type="project" value="InterPro"/>
</dbReference>
<dbReference type="CDD" id="cd11620">
    <property type="entry name" value="HR1_PKC-like_2_fungi"/>
    <property type="match status" value="1"/>
</dbReference>
<feature type="compositionally biased region" description="Polar residues" evidence="18">
    <location>
        <begin position="74"/>
        <end position="103"/>
    </location>
</feature>
<dbReference type="CDD" id="cd20822">
    <property type="entry name" value="C1_ScPKC1-like_rpt1"/>
    <property type="match status" value="1"/>
</dbReference>
<dbReference type="InterPro" id="IPR036274">
    <property type="entry name" value="HR1_rpt_sf"/>
</dbReference>
<comment type="caution">
    <text evidence="24">The sequence shown here is derived from an EMBL/GenBank/DDBJ whole genome shotgun (WGS) entry which is preliminary data.</text>
</comment>
<dbReference type="FunFam" id="3.30.60.20:FF:000034">
    <property type="entry name" value="Protein kinase C"/>
    <property type="match status" value="1"/>
</dbReference>
<dbReference type="Gene3D" id="1.10.510.10">
    <property type="entry name" value="Transferase(Phosphotransferase) domain 1"/>
    <property type="match status" value="1"/>
</dbReference>
<gene>
    <name evidence="24" type="ORF">BN980_GECA05s06742g</name>
</gene>
<evidence type="ECO:0000313" key="24">
    <source>
        <dbReference type="EMBL" id="CDO53758.1"/>
    </source>
</evidence>
<dbReference type="FunFam" id="1.10.510.10:FF:000101">
    <property type="entry name" value="Protein kinase C"/>
    <property type="match status" value="1"/>
</dbReference>
<evidence type="ECO:0000256" key="16">
    <source>
        <dbReference type="PROSITE-ProRule" id="PRU01207"/>
    </source>
</evidence>
<evidence type="ECO:0000256" key="3">
    <source>
        <dbReference type="ARBA" id="ARBA00022527"/>
    </source>
</evidence>
<dbReference type="SMART" id="SM00239">
    <property type="entry name" value="C2"/>
    <property type="match status" value="1"/>
</dbReference>
<evidence type="ECO:0000256" key="12">
    <source>
        <dbReference type="ARBA" id="ARBA00022840"/>
    </source>
</evidence>
<dbReference type="SMART" id="SM00220">
    <property type="entry name" value="S_TKc"/>
    <property type="match status" value="1"/>
</dbReference>
<feature type="compositionally biased region" description="Low complexity" evidence="18">
    <location>
        <begin position="696"/>
        <end position="713"/>
    </location>
</feature>
<proteinExistence type="inferred from homology"/>
<dbReference type="FunFam" id="3.30.60.20:FF:000014">
    <property type="entry name" value="Protein kinase C"/>
    <property type="match status" value="1"/>
</dbReference>
<evidence type="ECO:0000256" key="13">
    <source>
        <dbReference type="ARBA" id="ARBA00047272"/>
    </source>
</evidence>
<reference evidence="24" key="1">
    <citation type="submission" date="2014-03" db="EMBL/GenBank/DDBJ databases">
        <authorList>
            <person name="Casaregola S."/>
        </authorList>
    </citation>
    <scope>NUCLEOTIDE SEQUENCE [LARGE SCALE GENOMIC DNA]</scope>
    <source>
        <strain evidence="24">CLIB 918</strain>
    </source>
</reference>
<feature type="region of interest" description="Disordered" evidence="18">
    <location>
        <begin position="72"/>
        <end position="110"/>
    </location>
</feature>
<dbReference type="SMART" id="SM00133">
    <property type="entry name" value="S_TK_X"/>
    <property type="match status" value="1"/>
</dbReference>
<keyword evidence="7" id="KW-0677">Repeat</keyword>
<dbReference type="Pfam" id="PF00168">
    <property type="entry name" value="C2"/>
    <property type="match status" value="1"/>
</dbReference>
<dbReference type="PROSITE" id="PS51285">
    <property type="entry name" value="AGC_KINASE_CTER"/>
    <property type="match status" value="1"/>
</dbReference>
<evidence type="ECO:0000256" key="15">
    <source>
        <dbReference type="ARBA" id="ARBA00067241"/>
    </source>
</evidence>
<dbReference type="PANTHER" id="PTHR24351">
    <property type="entry name" value="RIBOSOMAL PROTEIN S6 KINASE"/>
    <property type="match status" value="1"/>
</dbReference>
<dbReference type="PROSITE" id="PS50081">
    <property type="entry name" value="ZF_DAG_PE_2"/>
    <property type="match status" value="2"/>
</dbReference>
<feature type="domain" description="REM-1" evidence="23">
    <location>
        <begin position="122"/>
        <end position="199"/>
    </location>
</feature>
<evidence type="ECO:0000256" key="7">
    <source>
        <dbReference type="ARBA" id="ARBA00022737"/>
    </source>
</evidence>
<dbReference type="InterPro" id="IPR035892">
    <property type="entry name" value="C2_domain_sf"/>
</dbReference>
<dbReference type="InterPro" id="IPR000961">
    <property type="entry name" value="AGC-kinase_C"/>
</dbReference>
<feature type="domain" description="REM-1" evidence="23">
    <location>
        <begin position="1"/>
        <end position="68"/>
    </location>
</feature>
<dbReference type="InterPro" id="IPR000008">
    <property type="entry name" value="C2_dom"/>
</dbReference>
<comment type="similarity">
    <text evidence="1">Belongs to the protein kinase superfamily. AGC Ser/Thr protein kinase family. PKC subfamily.</text>
</comment>
<sequence>MNADDRVIEDISRKIDREKVLIQGAKALRNSTTNILVQQKCDTNIHEGIKNIQYLEERLSQLQIRKRNSMIGDLNTSPYQNNGDFSNPYKTESSHGAPTNQPATEAKSHATRPNFTRLDLIKYDTQYLGPRIQLMLQQLEFKLSVEKQYKEGIDKMINLYQMEGDKRSKTEAEGKRMESAQKIQLLTKSRKRYSDMHIDFEEELGDDESMNVANLRRPLTGNLRISCLGIKDVDHVSTARPMKSPESIVSVKVEDQTRGKTRPSRNERWNEEFDIAVDKANEIELTVYDRIGDQNIPVGLMWLRISDIAESMRRKKVEQELGQAGWVSASKVQSDAPAGTGPLNQASLHNANSINSNYRHPDSTGVPSQPQSNPNTISIDSWFVLEPAGQIHLALSFEKASRGVKRPYDGIGGLGRQGAIRQKKEEIHEMHGHQFVQQQFYNIMKCALCGDFLKSAGGYQCLDCKYTCHKKCYPKVVTKCISRASTETDPDEEKINHRIPHRFEPTTNMSANWCCHCGYILPLGKKNVRKCTECGSTCHANCVHLVPDFCGMSMEAANQILSEIKRTKLRKQSASTDTVKPSGPHVPASPNNRHQQPVQPSQGYGQQQHQQPQQPNYGQQQGQQPYGQQQQHNQGYTQQSPYSSQGRQSPVSTTPNARVPVKRKEVPQVPSENYLAPSSPKSSHPAGSTSPDYNDQAAQFQQQKQQQQQYTQSFQAAVYTPTHSPSGSQVIDNYNRDSVISSNRQSVSSPYSVRQSVQLSPTTQQHQSPKKSRRKVGLDDFSFLAVLGKGNFGKVMLAETRNTKDLYAIKVLKKDFIIENDEVESIRSEKNVFLIASKERHPFLLGLHSCFQTENRVYFVMEYVSGGDLMWHIQQEPFTPRRAQFYAAEVLLGLKYFHDNGVIYRDLKLDNILLTLKGHVKIADYGLCKERMGYGNTTGTFCGTPEFMAPEILLEQKYGRGVDWWAFGVLIYQMLLGQSPFRGDDDDEVFDAILSDEPLYPIHMPRDSVSILQGLLTREPEKRLGSSPHDAEDIMAHDYFKNINFDDIYHCRVPPPYVPSIDSPSDVKNFDEEFTSEVPTLTPVNKTLTPVMQEQFRGFSYLNSEAAV</sequence>
<feature type="domain" description="Protein kinase" evidence="20">
    <location>
        <begin position="781"/>
        <end position="1040"/>
    </location>
</feature>
<feature type="domain" description="AGC-kinase C-terminal" evidence="22">
    <location>
        <begin position="1041"/>
        <end position="1108"/>
    </location>
</feature>
<dbReference type="InterPro" id="IPR017441">
    <property type="entry name" value="Protein_kinase_ATP_BS"/>
</dbReference>
<evidence type="ECO:0000259" key="23">
    <source>
        <dbReference type="PROSITE" id="PS51860"/>
    </source>
</evidence>
<evidence type="ECO:0000256" key="8">
    <source>
        <dbReference type="ARBA" id="ARBA00022741"/>
    </source>
</evidence>
<keyword evidence="5" id="KW-0808">Transferase</keyword>
<feature type="region of interest" description="Disordered" evidence="18">
    <location>
        <begin position="742"/>
        <end position="774"/>
    </location>
</feature>
<keyword evidence="11" id="KW-0862">Zinc</keyword>
<dbReference type="OrthoDB" id="63267at2759"/>
<dbReference type="AlphaFoldDB" id="A0A0J9XAB5"/>
<dbReference type="PROSITE" id="PS51860">
    <property type="entry name" value="REM_1"/>
    <property type="match status" value="2"/>
</dbReference>
<keyword evidence="3" id="KW-0723">Serine/threonine-protein kinase</keyword>
<dbReference type="PROSITE" id="PS00479">
    <property type="entry name" value="ZF_DAG_PE_1"/>
    <property type="match status" value="1"/>
</dbReference>
<dbReference type="InterPro" id="IPR011072">
    <property type="entry name" value="HR1_rho-bd"/>
</dbReference>
<dbReference type="InterPro" id="IPR017892">
    <property type="entry name" value="Pkinase_C"/>
</dbReference>
<evidence type="ECO:0000256" key="9">
    <source>
        <dbReference type="ARBA" id="ARBA00022771"/>
    </source>
</evidence>
<dbReference type="Gene3D" id="3.30.200.20">
    <property type="entry name" value="Phosphorylase Kinase, domain 1"/>
    <property type="match status" value="1"/>
</dbReference>
<keyword evidence="6" id="KW-0479">Metal-binding</keyword>
<keyword evidence="12 17" id="KW-0067">ATP-binding</keyword>
<keyword evidence="9" id="KW-0863">Zinc-finger</keyword>
<dbReference type="STRING" id="1173061.A0A0J9XAB5"/>
<dbReference type="InterPro" id="IPR000719">
    <property type="entry name" value="Prot_kinase_dom"/>
</dbReference>
<evidence type="ECO:0000259" key="22">
    <source>
        <dbReference type="PROSITE" id="PS51285"/>
    </source>
</evidence>
<dbReference type="InterPro" id="IPR008271">
    <property type="entry name" value="Ser/Thr_kinase_AS"/>
</dbReference>
<dbReference type="GO" id="GO:0106310">
    <property type="term" value="F:protein serine kinase activity"/>
    <property type="evidence" value="ECO:0007669"/>
    <property type="project" value="RHEA"/>
</dbReference>
<keyword evidence="25" id="KW-1185">Reference proteome</keyword>
<dbReference type="EMBL" id="CCBN010000005">
    <property type="protein sequence ID" value="CDO53758.1"/>
    <property type="molecule type" value="Genomic_DNA"/>
</dbReference>
<accession>A0A0J9XAB5</accession>
<evidence type="ECO:0000259" key="21">
    <source>
        <dbReference type="PROSITE" id="PS50081"/>
    </source>
</evidence>
<dbReference type="CDD" id="cd20823">
    <property type="entry name" value="C1_ScPKC1-like_rpt2"/>
    <property type="match status" value="1"/>
</dbReference>
<comment type="catalytic activity">
    <reaction evidence="14">
        <text>L-seryl-[protein] + ATP = O-phospho-L-seryl-[protein] + ADP + H(+)</text>
        <dbReference type="Rhea" id="RHEA:17989"/>
        <dbReference type="Rhea" id="RHEA-COMP:9863"/>
        <dbReference type="Rhea" id="RHEA-COMP:11604"/>
        <dbReference type="ChEBI" id="CHEBI:15378"/>
        <dbReference type="ChEBI" id="CHEBI:29999"/>
        <dbReference type="ChEBI" id="CHEBI:30616"/>
        <dbReference type="ChEBI" id="CHEBI:83421"/>
        <dbReference type="ChEBI" id="CHEBI:456216"/>
        <dbReference type="EC" id="2.7.11.13"/>
    </reaction>
</comment>
<name>A0A0J9XAB5_GEOCN</name>
<dbReference type="GO" id="GO:0004697">
    <property type="term" value="F:diacylglycerol-dependent serine/threonine kinase activity"/>
    <property type="evidence" value="ECO:0007669"/>
    <property type="project" value="UniProtKB-EC"/>
</dbReference>
<keyword evidence="16" id="KW-0175">Coiled coil</keyword>
<dbReference type="InterPro" id="IPR037778">
    <property type="entry name" value="C2_fungal_PKC"/>
</dbReference>
<dbReference type="Pfam" id="PF00130">
    <property type="entry name" value="C1_1"/>
    <property type="match status" value="2"/>
</dbReference>
<evidence type="ECO:0000256" key="18">
    <source>
        <dbReference type="SAM" id="MobiDB-lite"/>
    </source>
</evidence>
<dbReference type="Gene3D" id="2.60.40.150">
    <property type="entry name" value="C2 domain"/>
    <property type="match status" value="1"/>
</dbReference>
<dbReference type="Proteomes" id="UP000242525">
    <property type="component" value="Unassembled WGS sequence"/>
</dbReference>
<dbReference type="SUPFAM" id="SSF56112">
    <property type="entry name" value="Protein kinase-like (PK-like)"/>
    <property type="match status" value="1"/>
</dbReference>
<dbReference type="PROSITE" id="PS00107">
    <property type="entry name" value="PROTEIN_KINASE_ATP"/>
    <property type="match status" value="1"/>
</dbReference>
<evidence type="ECO:0000259" key="19">
    <source>
        <dbReference type="PROSITE" id="PS50004"/>
    </source>
</evidence>
<feature type="region of interest" description="Disordered" evidence="18">
    <location>
        <begin position="567"/>
        <end position="713"/>
    </location>
</feature>
<feature type="compositionally biased region" description="Polar residues" evidence="18">
    <location>
        <begin position="342"/>
        <end position="358"/>
    </location>
</feature>
<dbReference type="FunFam" id="3.30.200.20:FF:000103">
    <property type="entry name" value="Protein kinase C"/>
    <property type="match status" value="1"/>
</dbReference>
<dbReference type="Pfam" id="PF02185">
    <property type="entry name" value="HR1"/>
    <property type="match status" value="2"/>
</dbReference>
<comment type="catalytic activity">
    <reaction evidence="13">
        <text>L-threonyl-[protein] + ATP = O-phospho-L-threonyl-[protein] + ADP + H(+)</text>
        <dbReference type="Rhea" id="RHEA:46608"/>
        <dbReference type="Rhea" id="RHEA-COMP:11060"/>
        <dbReference type="Rhea" id="RHEA-COMP:11605"/>
        <dbReference type="ChEBI" id="CHEBI:15378"/>
        <dbReference type="ChEBI" id="CHEBI:30013"/>
        <dbReference type="ChEBI" id="CHEBI:30616"/>
        <dbReference type="ChEBI" id="CHEBI:61977"/>
        <dbReference type="ChEBI" id="CHEBI:456216"/>
        <dbReference type="EC" id="2.7.11.13"/>
    </reaction>
</comment>
<evidence type="ECO:0000256" key="17">
    <source>
        <dbReference type="PROSITE-ProRule" id="PRU10141"/>
    </source>
</evidence>
<evidence type="ECO:0000259" key="20">
    <source>
        <dbReference type="PROSITE" id="PS50011"/>
    </source>
</evidence>
<evidence type="ECO:0000256" key="11">
    <source>
        <dbReference type="ARBA" id="ARBA00022833"/>
    </source>
</evidence>
<evidence type="ECO:0000256" key="6">
    <source>
        <dbReference type="ARBA" id="ARBA00022723"/>
    </source>
</evidence>
<dbReference type="Pfam" id="PF00433">
    <property type="entry name" value="Pkinase_C"/>
    <property type="match status" value="1"/>
</dbReference>
<keyword evidence="10 24" id="KW-0418">Kinase</keyword>